<dbReference type="Gene3D" id="3.40.50.300">
    <property type="entry name" value="P-loop containing nucleotide triphosphate hydrolases"/>
    <property type="match status" value="1"/>
</dbReference>
<dbReference type="RefSeq" id="WP_073434113.1">
    <property type="nucleotide sequence ID" value="NZ_BJXU01000187.1"/>
</dbReference>
<dbReference type="SUPFAM" id="SSF52540">
    <property type="entry name" value="P-loop containing nucleoside triphosphate hydrolases"/>
    <property type="match status" value="2"/>
</dbReference>
<accession>A0A1M7CST1</accession>
<dbReference type="Proteomes" id="UP000321726">
    <property type="component" value="Unassembled WGS sequence"/>
</dbReference>
<sequence>MSLDDIAKEIQGMDESIVLIYAFNGTGKTQLSVAYKNYTKERNGGQHSGVYYNAYSEDLFVWDNDEENDGADIRLKILPSRLNQFHSFIYDDEDAVMEKLAQYNPCFRFRLNPYDDLEKGIESVTFYNEGEEETPIKISRGEERIFVWCFFLSLLDVDGWANEQDAHIFIDDPVSSLDDHNIFLTADTLYQLVEQSYKKKSIIITTHHIGLFSILANRLTEGEKSGRYKNLTGLRILKRTDVGVVLDVPQRNVFLYHLHLLQVLKEASDRQLYTYHFSLLRQLLENVASFLGTRAPGYTLRKIGIVNSEEVMHVINMHSHKSVYYDQTEMMSDHEAGLFKEIYNKLVEKFQFKF</sequence>
<dbReference type="InterPro" id="IPR026866">
    <property type="entry name" value="CR006_AAA"/>
</dbReference>
<reference evidence="2 5" key="2">
    <citation type="submission" date="2019-07" db="EMBL/GenBank/DDBJ databases">
        <title>Whole genome shotgun sequence of Halomonas cupida NBRC 102219.</title>
        <authorList>
            <person name="Hosoyama A."/>
            <person name="Uohara A."/>
            <person name="Ohji S."/>
            <person name="Ichikawa N."/>
        </authorList>
    </citation>
    <scope>NUCLEOTIDE SEQUENCE [LARGE SCALE GENOMIC DNA]</scope>
    <source>
        <strain evidence="2 5">NBRC 102219</strain>
    </source>
</reference>
<evidence type="ECO:0000313" key="5">
    <source>
        <dbReference type="Proteomes" id="UP000321726"/>
    </source>
</evidence>
<dbReference type="Proteomes" id="UP000184123">
    <property type="component" value="Unassembled WGS sequence"/>
</dbReference>
<dbReference type="EMBL" id="BJXU01000187">
    <property type="protein sequence ID" value="GEN26092.1"/>
    <property type="molecule type" value="Genomic_DNA"/>
</dbReference>
<dbReference type="STRING" id="44933.SAMN05660971_01224"/>
<organism evidence="3 4">
    <name type="scientific">Halomonas cupida</name>
    <dbReference type="NCBI Taxonomy" id="44933"/>
    <lineage>
        <taxon>Bacteria</taxon>
        <taxon>Pseudomonadati</taxon>
        <taxon>Pseudomonadota</taxon>
        <taxon>Gammaproteobacteria</taxon>
        <taxon>Oceanospirillales</taxon>
        <taxon>Halomonadaceae</taxon>
        <taxon>Halomonas</taxon>
    </lineage>
</organism>
<gene>
    <name evidence="2" type="ORF">HCU01_40410</name>
    <name evidence="3" type="ORF">SAMN05660971_01224</name>
</gene>
<dbReference type="AlphaFoldDB" id="A0A1M7CST1"/>
<feature type="domain" description="Protein CR006 P-loop" evidence="1">
    <location>
        <begin position="125"/>
        <end position="328"/>
    </location>
</feature>
<protein>
    <submittedName>
        <fullName evidence="3">AAA domain-containing protein</fullName>
    </submittedName>
    <submittedName>
        <fullName evidence="2">Anticodon nuclease</fullName>
    </submittedName>
</protein>
<keyword evidence="5" id="KW-1185">Reference proteome</keyword>
<evidence type="ECO:0000313" key="3">
    <source>
        <dbReference type="EMBL" id="SHL70286.1"/>
    </source>
</evidence>
<reference evidence="3 4" key="1">
    <citation type="submission" date="2016-11" db="EMBL/GenBank/DDBJ databases">
        <authorList>
            <person name="Jaros S."/>
            <person name="Januszkiewicz K."/>
            <person name="Wedrychowicz H."/>
        </authorList>
    </citation>
    <scope>NUCLEOTIDE SEQUENCE [LARGE SCALE GENOMIC DNA]</scope>
    <source>
        <strain evidence="3 4">DSM 4740</strain>
    </source>
</reference>
<evidence type="ECO:0000259" key="1">
    <source>
        <dbReference type="Pfam" id="PF13166"/>
    </source>
</evidence>
<name>A0A1M7CST1_9GAMM</name>
<dbReference type="InterPro" id="IPR027417">
    <property type="entry name" value="P-loop_NTPase"/>
</dbReference>
<dbReference type="Pfam" id="PF13166">
    <property type="entry name" value="AAA_13"/>
    <property type="match status" value="1"/>
</dbReference>
<evidence type="ECO:0000313" key="2">
    <source>
        <dbReference type="EMBL" id="GEN26092.1"/>
    </source>
</evidence>
<dbReference type="EMBL" id="FRCA01000002">
    <property type="protein sequence ID" value="SHL70286.1"/>
    <property type="molecule type" value="Genomic_DNA"/>
</dbReference>
<evidence type="ECO:0000313" key="4">
    <source>
        <dbReference type="Proteomes" id="UP000184123"/>
    </source>
</evidence>
<proteinExistence type="predicted"/>
<dbReference type="OrthoDB" id="9795565at2"/>